<sequence length="83" mass="9813">MRFLPCKMWILILSKDETGVPFALIERLQRRQYSSSTIQPRTILIYGGQQSFPLFTHKYVQREGAGYQFQGIVKLKKNTNFYH</sequence>
<keyword evidence="2" id="KW-1185">Reference proteome</keyword>
<dbReference type="EMBL" id="JAHRIP010028446">
    <property type="protein sequence ID" value="MEQ2290634.1"/>
    <property type="molecule type" value="Genomic_DNA"/>
</dbReference>
<reference evidence="1 2" key="1">
    <citation type="submission" date="2021-06" db="EMBL/GenBank/DDBJ databases">
        <authorList>
            <person name="Palmer J.M."/>
        </authorList>
    </citation>
    <scope>NUCLEOTIDE SEQUENCE [LARGE SCALE GENOMIC DNA]</scope>
    <source>
        <strain evidence="1 2">AS_MEX2019</strain>
        <tissue evidence="1">Muscle</tissue>
    </source>
</reference>
<organism evidence="1 2">
    <name type="scientific">Ameca splendens</name>
    <dbReference type="NCBI Taxonomy" id="208324"/>
    <lineage>
        <taxon>Eukaryota</taxon>
        <taxon>Metazoa</taxon>
        <taxon>Chordata</taxon>
        <taxon>Craniata</taxon>
        <taxon>Vertebrata</taxon>
        <taxon>Euteleostomi</taxon>
        <taxon>Actinopterygii</taxon>
        <taxon>Neopterygii</taxon>
        <taxon>Teleostei</taxon>
        <taxon>Neoteleostei</taxon>
        <taxon>Acanthomorphata</taxon>
        <taxon>Ovalentaria</taxon>
        <taxon>Atherinomorphae</taxon>
        <taxon>Cyprinodontiformes</taxon>
        <taxon>Goodeidae</taxon>
        <taxon>Ameca</taxon>
    </lineage>
</organism>
<evidence type="ECO:0000313" key="2">
    <source>
        <dbReference type="Proteomes" id="UP001469553"/>
    </source>
</evidence>
<dbReference type="Proteomes" id="UP001469553">
    <property type="component" value="Unassembled WGS sequence"/>
</dbReference>
<name>A0ABV0YA11_9TELE</name>
<evidence type="ECO:0000313" key="1">
    <source>
        <dbReference type="EMBL" id="MEQ2290634.1"/>
    </source>
</evidence>
<comment type="caution">
    <text evidence="1">The sequence shown here is derived from an EMBL/GenBank/DDBJ whole genome shotgun (WGS) entry which is preliminary data.</text>
</comment>
<protein>
    <submittedName>
        <fullName evidence="1">Uncharacterized protein</fullName>
    </submittedName>
</protein>
<gene>
    <name evidence="1" type="ORF">AMECASPLE_005173</name>
</gene>
<proteinExistence type="predicted"/>
<accession>A0ABV0YA11</accession>